<reference evidence="12 13" key="1">
    <citation type="submission" date="2016-10" db="EMBL/GenBank/DDBJ databases">
        <authorList>
            <person name="de Groot N.N."/>
        </authorList>
    </citation>
    <scope>NUCLEOTIDE SEQUENCE [LARGE SCALE GENOMIC DNA]</scope>
    <source>
        <strain evidence="12 13">YAD2003</strain>
    </source>
</reference>
<dbReference type="InterPro" id="IPR013785">
    <property type="entry name" value="Aldolase_TIM"/>
</dbReference>
<dbReference type="InterPro" id="IPR007197">
    <property type="entry name" value="rSAM"/>
</dbReference>
<dbReference type="GO" id="GO:0005737">
    <property type="term" value="C:cytoplasm"/>
    <property type="evidence" value="ECO:0007669"/>
    <property type="project" value="UniProtKB-SubCell"/>
</dbReference>
<comment type="subcellular location">
    <subcellularLocation>
        <location evidence="10">Cytoplasm</location>
    </subcellularLocation>
</comment>
<keyword evidence="6 10" id="KW-0479">Metal-binding</keyword>
<protein>
    <recommendedName>
        <fullName evidence="3 10">Pyruvate formate-lyase-activating enzyme</fullName>
        <ecNumber evidence="10">1.97.1.4</ecNumber>
    </recommendedName>
</protein>
<dbReference type="RefSeq" id="WP_074717140.1">
    <property type="nucleotide sequence ID" value="NZ_FNWV01000007.1"/>
</dbReference>
<comment type="similarity">
    <text evidence="2 10">Belongs to the organic radical-activating enzymes family.</text>
</comment>
<dbReference type="CDD" id="cd01335">
    <property type="entry name" value="Radical_SAM"/>
    <property type="match status" value="1"/>
</dbReference>
<evidence type="ECO:0000256" key="6">
    <source>
        <dbReference type="ARBA" id="ARBA00022723"/>
    </source>
</evidence>
<dbReference type="PANTHER" id="PTHR30352">
    <property type="entry name" value="PYRUVATE FORMATE-LYASE-ACTIVATING ENZYME"/>
    <property type="match status" value="1"/>
</dbReference>
<evidence type="ECO:0000256" key="5">
    <source>
        <dbReference type="ARBA" id="ARBA00022691"/>
    </source>
</evidence>
<keyword evidence="12" id="KW-0670">Pyruvate</keyword>
<dbReference type="AlphaFoldDB" id="A0A1H6KA39"/>
<comment type="catalytic activity">
    <reaction evidence="10">
        <text>glycyl-[formate C-acetyltransferase] + reduced [flavodoxin] + S-adenosyl-L-methionine = glycin-2-yl radical-[formate C-acetyltransferase] + semiquinone [flavodoxin] + 5'-deoxyadenosine + L-methionine + H(+)</text>
        <dbReference type="Rhea" id="RHEA:19225"/>
        <dbReference type="Rhea" id="RHEA-COMP:10622"/>
        <dbReference type="Rhea" id="RHEA-COMP:12190"/>
        <dbReference type="Rhea" id="RHEA-COMP:12191"/>
        <dbReference type="Rhea" id="RHEA-COMP:14480"/>
        <dbReference type="ChEBI" id="CHEBI:15378"/>
        <dbReference type="ChEBI" id="CHEBI:17319"/>
        <dbReference type="ChEBI" id="CHEBI:29947"/>
        <dbReference type="ChEBI" id="CHEBI:32722"/>
        <dbReference type="ChEBI" id="CHEBI:57618"/>
        <dbReference type="ChEBI" id="CHEBI:57844"/>
        <dbReference type="ChEBI" id="CHEBI:59789"/>
        <dbReference type="ChEBI" id="CHEBI:140311"/>
        <dbReference type="EC" id="1.97.1.4"/>
    </reaction>
</comment>
<evidence type="ECO:0000256" key="8">
    <source>
        <dbReference type="ARBA" id="ARBA00023004"/>
    </source>
</evidence>
<dbReference type="InterPro" id="IPR058240">
    <property type="entry name" value="rSAM_sf"/>
</dbReference>
<dbReference type="NCBIfam" id="TIGR02493">
    <property type="entry name" value="PFLA"/>
    <property type="match status" value="1"/>
</dbReference>
<name>A0A1H6KA39_RUMFL</name>
<evidence type="ECO:0000256" key="9">
    <source>
        <dbReference type="ARBA" id="ARBA00023014"/>
    </source>
</evidence>
<dbReference type="Pfam" id="PF04055">
    <property type="entry name" value="Radical_SAM"/>
    <property type="match status" value="1"/>
</dbReference>
<dbReference type="GO" id="GO:0043365">
    <property type="term" value="F:[formate-C-acetyltransferase]-activating enzyme activity"/>
    <property type="evidence" value="ECO:0007669"/>
    <property type="project" value="UniProtKB-UniRule"/>
</dbReference>
<dbReference type="GO" id="GO:0046872">
    <property type="term" value="F:metal ion binding"/>
    <property type="evidence" value="ECO:0007669"/>
    <property type="project" value="UniProtKB-UniRule"/>
</dbReference>
<comment type="function">
    <text evidence="1 10">Activation of pyruvate formate-lyase under anaerobic conditions by generation of an organic free radical, using S-adenosylmethionine and reduced flavodoxin as cosubstrates to produce 5'-deoxy-adenosine.</text>
</comment>
<dbReference type="SFLD" id="SFLDG01067">
    <property type="entry name" value="SPASM/twitch_domain_containing"/>
    <property type="match status" value="1"/>
</dbReference>
<dbReference type="PROSITE" id="PS51918">
    <property type="entry name" value="RADICAL_SAM"/>
    <property type="match status" value="1"/>
</dbReference>
<evidence type="ECO:0000256" key="7">
    <source>
        <dbReference type="ARBA" id="ARBA00023002"/>
    </source>
</evidence>
<evidence type="ECO:0000256" key="1">
    <source>
        <dbReference type="ARBA" id="ARBA00003141"/>
    </source>
</evidence>
<evidence type="ECO:0000313" key="12">
    <source>
        <dbReference type="EMBL" id="SEH68343.1"/>
    </source>
</evidence>
<dbReference type="EMBL" id="FNWV01000007">
    <property type="protein sequence ID" value="SEH68343.1"/>
    <property type="molecule type" value="Genomic_DNA"/>
</dbReference>
<dbReference type="Proteomes" id="UP000183190">
    <property type="component" value="Unassembled WGS sequence"/>
</dbReference>
<dbReference type="OrthoDB" id="9782387at2"/>
<evidence type="ECO:0000256" key="4">
    <source>
        <dbReference type="ARBA" id="ARBA00022485"/>
    </source>
</evidence>
<dbReference type="Gene3D" id="3.20.20.70">
    <property type="entry name" value="Aldolase class I"/>
    <property type="match status" value="1"/>
</dbReference>
<sequence>MTGRIHSTESFGTVDGPGIRFVVFFQGCPLRCKYCHNPDTWDFAGGKETTAEELMKEYDSYKEFLKTGGITATGGEPLAQPEFLAELFALAKSKGVHTCLDTSAGVYDPAHHEKIDEVLKYTDLVMLDIKHIDNDCHRELTGKGNRNILAFAEHIRDLGIPVWIRHVVVPGITDKYEELFALGEYLSTLSNLKALDVLPYHDMAKPKYAELELDYPLGDTPPLSKEDAVKARNTIMDGIRSGLRKQK</sequence>
<dbReference type="SFLD" id="SFLDG01066">
    <property type="entry name" value="organic_radical-activating_enz"/>
    <property type="match status" value="1"/>
</dbReference>
<organism evidence="12 13">
    <name type="scientific">Ruminococcus flavefaciens</name>
    <dbReference type="NCBI Taxonomy" id="1265"/>
    <lineage>
        <taxon>Bacteria</taxon>
        <taxon>Bacillati</taxon>
        <taxon>Bacillota</taxon>
        <taxon>Clostridia</taxon>
        <taxon>Eubacteriales</taxon>
        <taxon>Oscillospiraceae</taxon>
        <taxon>Ruminococcus</taxon>
    </lineage>
</organism>
<dbReference type="InterPro" id="IPR034457">
    <property type="entry name" value="Organic_radical-activating"/>
</dbReference>
<feature type="domain" description="Radical SAM core" evidence="11">
    <location>
        <begin position="14"/>
        <end position="240"/>
    </location>
</feature>
<dbReference type="GO" id="GO:0051539">
    <property type="term" value="F:4 iron, 4 sulfur cluster binding"/>
    <property type="evidence" value="ECO:0007669"/>
    <property type="project" value="UniProtKB-UniRule"/>
</dbReference>
<evidence type="ECO:0000313" key="13">
    <source>
        <dbReference type="Proteomes" id="UP000183190"/>
    </source>
</evidence>
<proteinExistence type="inferred from homology"/>
<keyword evidence="7 10" id="KW-0560">Oxidoreductase</keyword>
<dbReference type="InterPro" id="IPR012839">
    <property type="entry name" value="Organic_radical_activase"/>
</dbReference>
<keyword evidence="8 10" id="KW-0408">Iron</keyword>
<dbReference type="EC" id="1.97.1.4" evidence="10"/>
<accession>A0A1H6KA39</accession>
<dbReference type="PANTHER" id="PTHR30352:SF5">
    <property type="entry name" value="PYRUVATE FORMATE-LYASE 1-ACTIVATING ENZYME"/>
    <property type="match status" value="1"/>
</dbReference>
<evidence type="ECO:0000256" key="2">
    <source>
        <dbReference type="ARBA" id="ARBA00009777"/>
    </source>
</evidence>
<keyword evidence="10" id="KW-0963">Cytoplasm</keyword>
<dbReference type="PROSITE" id="PS01087">
    <property type="entry name" value="RADICAL_ACTIVATING"/>
    <property type="match status" value="1"/>
</dbReference>
<evidence type="ECO:0000256" key="3">
    <source>
        <dbReference type="ARBA" id="ARBA00021356"/>
    </source>
</evidence>
<dbReference type="GO" id="GO:0016829">
    <property type="term" value="F:lyase activity"/>
    <property type="evidence" value="ECO:0007669"/>
    <property type="project" value="UniProtKB-KW"/>
</dbReference>
<comment type="cofactor">
    <cofactor evidence="10">
        <name>[4Fe-4S] cluster</name>
        <dbReference type="ChEBI" id="CHEBI:49883"/>
    </cofactor>
    <text evidence="10">Binds 1 [4Fe-4S] cluster. The cluster is coordinated with 3 cysteines and an exchangeable S-adenosyl-L-methionine.</text>
</comment>
<dbReference type="PIRSF" id="PIRSF000371">
    <property type="entry name" value="PFL_act_enz"/>
    <property type="match status" value="1"/>
</dbReference>
<dbReference type="InterPro" id="IPR001989">
    <property type="entry name" value="Radical_activat_CS"/>
</dbReference>
<dbReference type="SFLD" id="SFLDS00029">
    <property type="entry name" value="Radical_SAM"/>
    <property type="match status" value="1"/>
</dbReference>
<keyword evidence="12" id="KW-0456">Lyase</keyword>
<keyword evidence="5 10" id="KW-0949">S-adenosyl-L-methionine</keyword>
<keyword evidence="4 10" id="KW-0004">4Fe-4S</keyword>
<evidence type="ECO:0000256" key="10">
    <source>
        <dbReference type="RuleBase" id="RU362053"/>
    </source>
</evidence>
<dbReference type="SUPFAM" id="SSF102114">
    <property type="entry name" value="Radical SAM enzymes"/>
    <property type="match status" value="1"/>
</dbReference>
<keyword evidence="9 10" id="KW-0411">Iron-sulfur</keyword>
<dbReference type="InterPro" id="IPR012838">
    <property type="entry name" value="PFL1_activating"/>
</dbReference>
<evidence type="ECO:0000259" key="11">
    <source>
        <dbReference type="PROSITE" id="PS51918"/>
    </source>
</evidence>
<gene>
    <name evidence="12" type="ORF">SAMN02910265_02102</name>
</gene>